<dbReference type="EMBL" id="JANJYI010000001">
    <property type="protein sequence ID" value="KAK2666000.1"/>
    <property type="molecule type" value="Genomic_DNA"/>
</dbReference>
<dbReference type="AlphaFoldDB" id="A0AAD9XV10"/>
<sequence>MEPTEPPALLQVERCSVRRRVMDPRHFVHRRSMDLHHSVHWGVYAISPKIKRLLYGSMPPSNDLTMLPSAFAIANCNHTNSLGLAAAD</sequence>
<proteinExistence type="predicted"/>
<dbReference type="Proteomes" id="UP001280121">
    <property type="component" value="Unassembled WGS sequence"/>
</dbReference>
<organism evidence="1 2">
    <name type="scientific">Dipteronia dyeriana</name>
    <dbReference type="NCBI Taxonomy" id="168575"/>
    <lineage>
        <taxon>Eukaryota</taxon>
        <taxon>Viridiplantae</taxon>
        <taxon>Streptophyta</taxon>
        <taxon>Embryophyta</taxon>
        <taxon>Tracheophyta</taxon>
        <taxon>Spermatophyta</taxon>
        <taxon>Magnoliopsida</taxon>
        <taxon>eudicotyledons</taxon>
        <taxon>Gunneridae</taxon>
        <taxon>Pentapetalae</taxon>
        <taxon>rosids</taxon>
        <taxon>malvids</taxon>
        <taxon>Sapindales</taxon>
        <taxon>Sapindaceae</taxon>
        <taxon>Hippocastanoideae</taxon>
        <taxon>Acereae</taxon>
        <taxon>Dipteronia</taxon>
    </lineage>
</organism>
<reference evidence="1" key="1">
    <citation type="journal article" date="2023" name="Plant J.">
        <title>Genome sequences and population genomics provide insights into the demographic history, inbreeding, and mutation load of two 'living fossil' tree species of Dipteronia.</title>
        <authorList>
            <person name="Feng Y."/>
            <person name="Comes H.P."/>
            <person name="Chen J."/>
            <person name="Zhu S."/>
            <person name="Lu R."/>
            <person name="Zhang X."/>
            <person name="Li P."/>
            <person name="Qiu J."/>
            <person name="Olsen K.M."/>
            <person name="Qiu Y."/>
        </authorList>
    </citation>
    <scope>NUCLEOTIDE SEQUENCE</scope>
    <source>
        <strain evidence="1">KIB01</strain>
    </source>
</reference>
<evidence type="ECO:0000313" key="1">
    <source>
        <dbReference type="EMBL" id="KAK2666000.1"/>
    </source>
</evidence>
<keyword evidence="2" id="KW-1185">Reference proteome</keyword>
<evidence type="ECO:0000313" key="2">
    <source>
        <dbReference type="Proteomes" id="UP001280121"/>
    </source>
</evidence>
<comment type="caution">
    <text evidence="1">The sequence shown here is derived from an EMBL/GenBank/DDBJ whole genome shotgun (WGS) entry which is preliminary data.</text>
</comment>
<accession>A0AAD9XV10</accession>
<name>A0AAD9XV10_9ROSI</name>
<gene>
    <name evidence="1" type="ORF">Ddye_004574</name>
</gene>
<protein>
    <submittedName>
        <fullName evidence="1">Uncharacterized protein</fullName>
    </submittedName>
</protein>